<dbReference type="Pfam" id="PF14534">
    <property type="entry name" value="DUF4440"/>
    <property type="match status" value="1"/>
</dbReference>
<evidence type="ECO:0000259" key="1">
    <source>
        <dbReference type="Pfam" id="PF14534"/>
    </source>
</evidence>
<dbReference type="SUPFAM" id="SSF54427">
    <property type="entry name" value="NTF2-like"/>
    <property type="match status" value="1"/>
</dbReference>
<gene>
    <name evidence="2" type="ORF">CYD53_11355</name>
</gene>
<sequence>MSDANEGCAETGALLTLLKAQEEKLLAADLRASPEKVAELLADDFVEFARSGRIYDRDQSIAALAAERGATLRKARDFRVSLLGEGIALLTYRSTRQSGSDLDEQHSLRSSVWVRVQGRWRMRFHQGTPIR</sequence>
<keyword evidence="3" id="KW-1185">Reference proteome</keyword>
<reference evidence="2 3" key="1">
    <citation type="submission" date="2018-01" db="EMBL/GenBank/DDBJ databases">
        <title>Genomic Encyclopedia of Type Strains, Phase III (KMG-III): the genomes of soil and plant-associated and newly described type strains.</title>
        <authorList>
            <person name="Whitman W."/>
        </authorList>
    </citation>
    <scope>NUCLEOTIDE SEQUENCE [LARGE SCALE GENOMIC DNA]</scope>
    <source>
        <strain evidence="2 3">1131</strain>
    </source>
</reference>
<dbReference type="EMBL" id="PQFZ01000013">
    <property type="protein sequence ID" value="POR48924.1"/>
    <property type="molecule type" value="Genomic_DNA"/>
</dbReference>
<dbReference type="RefSeq" id="WP_103719955.1">
    <property type="nucleotide sequence ID" value="NZ_PQFZ01000013.1"/>
</dbReference>
<organism evidence="2 3">
    <name type="scientific">Bosea psychrotolerans</name>
    <dbReference type="NCBI Taxonomy" id="1871628"/>
    <lineage>
        <taxon>Bacteria</taxon>
        <taxon>Pseudomonadati</taxon>
        <taxon>Pseudomonadota</taxon>
        <taxon>Alphaproteobacteria</taxon>
        <taxon>Hyphomicrobiales</taxon>
        <taxon>Boseaceae</taxon>
        <taxon>Bosea</taxon>
    </lineage>
</organism>
<accession>A0A2S4M2H5</accession>
<name>A0A2S4M2H5_9HYPH</name>
<dbReference type="OrthoDB" id="7845843at2"/>
<comment type="caution">
    <text evidence="2">The sequence shown here is derived from an EMBL/GenBank/DDBJ whole genome shotgun (WGS) entry which is preliminary data.</text>
</comment>
<protein>
    <recommendedName>
        <fullName evidence="1">DUF4440 domain-containing protein</fullName>
    </recommendedName>
</protein>
<dbReference type="InterPro" id="IPR032710">
    <property type="entry name" value="NTF2-like_dom_sf"/>
</dbReference>
<evidence type="ECO:0000313" key="3">
    <source>
        <dbReference type="Proteomes" id="UP000236919"/>
    </source>
</evidence>
<evidence type="ECO:0000313" key="2">
    <source>
        <dbReference type="EMBL" id="POR48924.1"/>
    </source>
</evidence>
<feature type="domain" description="DUF4440" evidence="1">
    <location>
        <begin position="18"/>
        <end position="122"/>
    </location>
</feature>
<dbReference type="Gene3D" id="3.10.450.50">
    <property type="match status" value="1"/>
</dbReference>
<proteinExistence type="predicted"/>
<dbReference type="Proteomes" id="UP000236919">
    <property type="component" value="Unassembled WGS sequence"/>
</dbReference>
<dbReference type="InterPro" id="IPR027843">
    <property type="entry name" value="DUF4440"/>
</dbReference>
<dbReference type="AlphaFoldDB" id="A0A2S4M2H5"/>